<dbReference type="PANTHER" id="PTHR28080">
    <property type="entry name" value="PEROXISOMAL BIOGENESIS FACTOR 3"/>
    <property type="match status" value="1"/>
</dbReference>
<dbReference type="GO" id="GO:0005778">
    <property type="term" value="C:peroxisomal membrane"/>
    <property type="evidence" value="ECO:0007669"/>
    <property type="project" value="InterPro"/>
</dbReference>
<evidence type="ECO:0008006" key="4">
    <source>
        <dbReference type="Google" id="ProtNLM"/>
    </source>
</evidence>
<reference evidence="2" key="1">
    <citation type="journal article" date="2022" name="Proc. Natl. Acad. Sci. U.S.A.">
        <title>Life cycle and functional genomics of the unicellular red alga Galdieria for elucidating algal and plant evolution and industrial use.</title>
        <authorList>
            <person name="Hirooka S."/>
            <person name="Itabashi T."/>
            <person name="Ichinose T.M."/>
            <person name="Onuma R."/>
            <person name="Fujiwara T."/>
            <person name="Yamashita S."/>
            <person name="Jong L.W."/>
            <person name="Tomita R."/>
            <person name="Iwane A.H."/>
            <person name="Miyagishima S.Y."/>
        </authorList>
    </citation>
    <scope>NUCLEOTIDE SEQUENCE</scope>
    <source>
        <strain evidence="2">NBRC 102759</strain>
    </source>
</reference>
<comment type="caution">
    <text evidence="2">The sequence shown here is derived from an EMBL/GenBank/DDBJ whole genome shotgun (WGS) entry which is preliminary data.</text>
</comment>
<evidence type="ECO:0000313" key="3">
    <source>
        <dbReference type="Proteomes" id="UP001061958"/>
    </source>
</evidence>
<sequence>MFSLKAVVSFWRSHRRKIAIFALLGTALYSAYRLRKAYNNLKLQLDTGAGVSPLHKKFETCQKTIALTVFSFLPLLKSRLWELTQVENTVRQLKASAAQVEQTKQELWEKLKVETFTRFFCGAYVLPLLFIVVTLKVSLLGRYLTEELKVPFNERPCTQFTDDEMGKLFQELRNLQSSSAIDKGTQQAYLDTTCTCLDSFMDIFVGRVKKSVEEVFEHMSVTEAIDANFWNSAIVAIRESIEMVPTNEENSYIFTEIPRLMAEQELHMIESSNLEAKGLNKGSLIALMNETVDIAEGADLHEVLMEVVEIVFEILKKQVSSYIETSTKITLAQLLPKIQSVVSQIFLDSTSNSYVHAISELDCVENFAAIIFLSGEKHEPPSES</sequence>
<dbReference type="Proteomes" id="UP001061958">
    <property type="component" value="Unassembled WGS sequence"/>
</dbReference>
<dbReference type="GO" id="GO:0045046">
    <property type="term" value="P:protein import into peroxisome membrane"/>
    <property type="evidence" value="ECO:0007669"/>
    <property type="project" value="TreeGrafter"/>
</dbReference>
<gene>
    <name evidence="2" type="ORF">GpartN1_g2478.t1</name>
</gene>
<dbReference type="GO" id="GO:0030674">
    <property type="term" value="F:protein-macromolecule adaptor activity"/>
    <property type="evidence" value="ECO:0007669"/>
    <property type="project" value="TreeGrafter"/>
</dbReference>
<dbReference type="Pfam" id="PF04882">
    <property type="entry name" value="Peroxin-3"/>
    <property type="match status" value="1"/>
</dbReference>
<name>A0A9C7UPN5_9RHOD</name>
<protein>
    <recommendedName>
        <fullName evidence="4">Peroxin-3</fullName>
    </recommendedName>
</protein>
<keyword evidence="1" id="KW-0472">Membrane</keyword>
<dbReference type="PANTHER" id="PTHR28080:SF1">
    <property type="entry name" value="PEROXISOMAL BIOGENESIS FACTOR 3"/>
    <property type="match status" value="1"/>
</dbReference>
<organism evidence="2 3">
    <name type="scientific">Galdieria partita</name>
    <dbReference type="NCBI Taxonomy" id="83374"/>
    <lineage>
        <taxon>Eukaryota</taxon>
        <taxon>Rhodophyta</taxon>
        <taxon>Bangiophyceae</taxon>
        <taxon>Galdieriales</taxon>
        <taxon>Galdieriaceae</taxon>
        <taxon>Galdieria</taxon>
    </lineage>
</organism>
<keyword evidence="3" id="KW-1185">Reference proteome</keyword>
<evidence type="ECO:0000256" key="1">
    <source>
        <dbReference type="SAM" id="Phobius"/>
    </source>
</evidence>
<accession>A0A9C7UPN5</accession>
<keyword evidence="1" id="KW-1133">Transmembrane helix</keyword>
<reference evidence="2" key="2">
    <citation type="submission" date="2022-01" db="EMBL/GenBank/DDBJ databases">
        <authorList>
            <person name="Hirooka S."/>
            <person name="Miyagishima S.Y."/>
        </authorList>
    </citation>
    <scope>NUCLEOTIDE SEQUENCE</scope>
    <source>
        <strain evidence="2">NBRC 102759</strain>
    </source>
</reference>
<keyword evidence="1" id="KW-0812">Transmembrane</keyword>
<dbReference type="EMBL" id="BQMJ01000017">
    <property type="protein sequence ID" value="GJQ10687.1"/>
    <property type="molecule type" value="Genomic_DNA"/>
</dbReference>
<dbReference type="InterPro" id="IPR006966">
    <property type="entry name" value="Peroxin-3"/>
</dbReference>
<proteinExistence type="predicted"/>
<feature type="transmembrane region" description="Helical" evidence="1">
    <location>
        <begin position="116"/>
        <end position="139"/>
    </location>
</feature>
<evidence type="ECO:0000313" key="2">
    <source>
        <dbReference type="EMBL" id="GJQ10687.1"/>
    </source>
</evidence>
<dbReference type="AlphaFoldDB" id="A0A9C7UPN5"/>
<dbReference type="OrthoDB" id="45930at2759"/>